<reference evidence="4 5" key="1">
    <citation type="submission" date="2023-04" db="EMBL/GenBank/DDBJ databases">
        <title>Genome dynamics across the evolutionary transition to endosymbiosis.</title>
        <authorList>
            <person name="Siozios S."/>
            <person name="Nadal-Jimenez P."/>
            <person name="Azagi T."/>
            <person name="Sprong H."/>
            <person name="Frost C.L."/>
            <person name="Parratt S.R."/>
            <person name="Taylor G."/>
            <person name="Brettell L."/>
            <person name="Lew K.C."/>
            <person name="Croft L."/>
            <person name="King K.C."/>
            <person name="Brockhurst M.A."/>
            <person name="Hypsa V."/>
            <person name="Novakova E."/>
            <person name="Darby A.C."/>
            <person name="Hurst G.D.D."/>
        </authorList>
    </citation>
    <scope>NUCLEOTIDE SEQUENCE [LARGE SCALE GENOMIC DNA]</scope>
    <source>
        <strain evidence="5">aApi_AU</strain>
    </source>
</reference>
<dbReference type="InterPro" id="IPR036413">
    <property type="entry name" value="YaeB-like_sf"/>
</dbReference>
<evidence type="ECO:0000313" key="5">
    <source>
        <dbReference type="Proteomes" id="UP001231859"/>
    </source>
</evidence>
<dbReference type="SUPFAM" id="SSF118196">
    <property type="entry name" value="YaeB-like"/>
    <property type="match status" value="1"/>
</dbReference>
<dbReference type="InterPro" id="IPR040372">
    <property type="entry name" value="YaeB-like"/>
</dbReference>
<comment type="similarity">
    <text evidence="2">Belongs to the tRNA methyltransferase O family.</text>
</comment>
<organism evidence="4 5">
    <name type="scientific">Arsenophonus apicola</name>
    <dbReference type="NCBI Taxonomy" id="2879119"/>
    <lineage>
        <taxon>Bacteria</taxon>
        <taxon>Pseudomonadati</taxon>
        <taxon>Pseudomonadota</taxon>
        <taxon>Gammaproteobacteria</taxon>
        <taxon>Enterobacterales</taxon>
        <taxon>Morganellaceae</taxon>
        <taxon>Arsenophonus</taxon>
    </lineage>
</organism>
<dbReference type="Pfam" id="PF18389">
    <property type="entry name" value="TrmO_C"/>
    <property type="match status" value="1"/>
</dbReference>
<evidence type="ECO:0000256" key="2">
    <source>
        <dbReference type="ARBA" id="ARBA00033753"/>
    </source>
</evidence>
<evidence type="ECO:0000259" key="3">
    <source>
        <dbReference type="PROSITE" id="PS51668"/>
    </source>
</evidence>
<dbReference type="PANTHER" id="PTHR12818:SF0">
    <property type="entry name" value="TRNA (ADENINE(37)-N6)-METHYLTRANSFERASE"/>
    <property type="match status" value="1"/>
</dbReference>
<dbReference type="RefSeq" id="WP_280939080.1">
    <property type="nucleotide sequence ID" value="NZ_CP123759.1"/>
</dbReference>
<dbReference type="Proteomes" id="UP001231859">
    <property type="component" value="Chromosome"/>
</dbReference>
<keyword evidence="5" id="KW-1185">Reference proteome</keyword>
<dbReference type="PROSITE" id="PS51668">
    <property type="entry name" value="TSAA_2"/>
    <property type="match status" value="1"/>
</dbReference>
<dbReference type="NCBIfam" id="TIGR00104">
    <property type="entry name" value="tRNA_TsaA"/>
    <property type="match status" value="1"/>
</dbReference>
<gene>
    <name evidence="4" type="primary">tsaA</name>
    <name evidence="4" type="ORF">QG404_03850</name>
</gene>
<evidence type="ECO:0000256" key="1">
    <source>
        <dbReference type="ARBA" id="ARBA00022691"/>
    </source>
</evidence>
<sequence length="237" mass="26810">MNNFQFNVIGVIESPYKEKFAIPRQPGLIDDGRGYLRLLPPYNHPDAVRGLEQFSHIWVIFIFHQTIQHSWRPLVRPPRLGGNTKMGVFATRSPFRPNPIGMSLIELKNLTICNNEVGLTLGSIDLVDGTPVVDIKPYIPFAESLPKAVAGFAQAAPVSEMSVVFAATAQKQLIEQQTRYPFLERFIRQVLAQDPRPAYKKNVADEKIYAVHLLDFNVRWQISTNMVVVLSLDTLKN</sequence>
<proteinExistence type="inferred from homology"/>
<dbReference type="PANTHER" id="PTHR12818">
    <property type="entry name" value="TRNA (ADENINE(37)-N6)-METHYLTRANSFERASE"/>
    <property type="match status" value="1"/>
</dbReference>
<dbReference type="InterPro" id="IPR023368">
    <property type="entry name" value="UPF0066_cons_site"/>
</dbReference>
<dbReference type="Gene3D" id="3.30.2310.10">
    <property type="entry name" value="YaeB-like"/>
    <property type="match status" value="1"/>
</dbReference>
<dbReference type="InterPro" id="IPR023370">
    <property type="entry name" value="TrmO-like_N"/>
</dbReference>
<name>A0ABY8P5G2_9GAMM</name>
<accession>A0ABY8P5G2</accession>
<keyword evidence="1" id="KW-0949">S-adenosyl-L-methionine</keyword>
<protein>
    <submittedName>
        <fullName evidence="4">tRNA (N6-threonylcarbamoyladenosine(37)-N6)-methyltransferase TrmO</fullName>
    </submittedName>
</protein>
<feature type="domain" description="TsaA-like" evidence="3">
    <location>
        <begin position="6"/>
        <end position="147"/>
    </location>
</feature>
<dbReference type="EMBL" id="CP123759">
    <property type="protein sequence ID" value="WGO84050.1"/>
    <property type="molecule type" value="Genomic_DNA"/>
</dbReference>
<dbReference type="InterPro" id="IPR036414">
    <property type="entry name" value="YaeB_N_sf"/>
</dbReference>
<dbReference type="Pfam" id="PF01980">
    <property type="entry name" value="TrmO_N"/>
    <property type="match status" value="1"/>
</dbReference>
<dbReference type="PROSITE" id="PS01318">
    <property type="entry name" value="TSAA_1"/>
    <property type="match status" value="1"/>
</dbReference>
<evidence type="ECO:0000313" key="4">
    <source>
        <dbReference type="EMBL" id="WGO84050.1"/>
    </source>
</evidence>
<dbReference type="Gene3D" id="2.40.30.70">
    <property type="entry name" value="YaeB-like"/>
    <property type="match status" value="1"/>
</dbReference>
<dbReference type="InterPro" id="IPR041369">
    <property type="entry name" value="TrmO_C"/>
</dbReference>
<dbReference type="CDD" id="cd09281">
    <property type="entry name" value="UPF0066"/>
    <property type="match status" value="1"/>
</dbReference>